<dbReference type="AlphaFoldDB" id="A0AAV8USM1"/>
<proteinExistence type="predicted"/>
<keyword evidence="1" id="KW-1133">Transmembrane helix</keyword>
<evidence type="ECO:0000313" key="2">
    <source>
        <dbReference type="EMBL" id="KAJ8904588.1"/>
    </source>
</evidence>
<gene>
    <name evidence="2" type="ORF">NDN08_001106</name>
</gene>
<dbReference type="EMBL" id="JAMWBK010000005">
    <property type="protein sequence ID" value="KAJ8904588.1"/>
    <property type="molecule type" value="Genomic_DNA"/>
</dbReference>
<name>A0AAV8USM1_9RHOD</name>
<keyword evidence="1" id="KW-0812">Transmembrane</keyword>
<comment type="caution">
    <text evidence="2">The sequence shown here is derived from an EMBL/GenBank/DDBJ whole genome shotgun (WGS) entry which is preliminary data.</text>
</comment>
<feature type="transmembrane region" description="Helical" evidence="1">
    <location>
        <begin position="57"/>
        <end position="77"/>
    </location>
</feature>
<accession>A0AAV8USM1</accession>
<reference evidence="2 3" key="1">
    <citation type="journal article" date="2023" name="Nat. Commun.">
        <title>Origin of minicircular mitochondrial genomes in red algae.</title>
        <authorList>
            <person name="Lee Y."/>
            <person name="Cho C.H."/>
            <person name="Lee Y.M."/>
            <person name="Park S.I."/>
            <person name="Yang J.H."/>
            <person name="West J.A."/>
            <person name="Bhattacharya D."/>
            <person name="Yoon H.S."/>
        </authorList>
    </citation>
    <scope>NUCLEOTIDE SEQUENCE [LARGE SCALE GENOMIC DNA]</scope>
    <source>
        <strain evidence="2 3">CCMP1338</strain>
        <tissue evidence="2">Whole cell</tissue>
    </source>
</reference>
<evidence type="ECO:0000256" key="1">
    <source>
        <dbReference type="SAM" id="Phobius"/>
    </source>
</evidence>
<sequence>MAFVGATGFSSSFVSRSAVSKRPARAAIKPVRMTMDVEVANKVMDVFMTVASKESDWGGYTGPVVGLLTIVTLIAILSPPLKD</sequence>
<keyword evidence="1" id="KW-0472">Membrane</keyword>
<dbReference type="Proteomes" id="UP001157974">
    <property type="component" value="Unassembled WGS sequence"/>
</dbReference>
<organism evidence="2 3">
    <name type="scientific">Rhodosorus marinus</name>
    <dbReference type="NCBI Taxonomy" id="101924"/>
    <lineage>
        <taxon>Eukaryota</taxon>
        <taxon>Rhodophyta</taxon>
        <taxon>Stylonematophyceae</taxon>
        <taxon>Stylonematales</taxon>
        <taxon>Stylonemataceae</taxon>
        <taxon>Rhodosorus</taxon>
    </lineage>
</organism>
<evidence type="ECO:0000313" key="3">
    <source>
        <dbReference type="Proteomes" id="UP001157974"/>
    </source>
</evidence>
<protein>
    <submittedName>
        <fullName evidence="2">Uncharacterized protein</fullName>
    </submittedName>
</protein>
<keyword evidence="3" id="KW-1185">Reference proteome</keyword>